<evidence type="ECO:0000256" key="9">
    <source>
        <dbReference type="SAM" id="SignalP"/>
    </source>
</evidence>
<keyword evidence="11" id="KW-1185">Reference proteome</keyword>
<dbReference type="EMBL" id="AP018933">
    <property type="protein sequence ID" value="BBG29735.1"/>
    <property type="molecule type" value="Genomic_DNA"/>
</dbReference>
<comment type="function">
    <text evidence="8">Probably functions as a manganese efflux pump.</text>
</comment>
<keyword evidence="3 8" id="KW-0812">Transmembrane</keyword>
<keyword evidence="1 8" id="KW-0813">Transport</keyword>
<evidence type="ECO:0000313" key="11">
    <source>
        <dbReference type="Proteomes" id="UP000267342"/>
    </source>
</evidence>
<accession>A0A348HDN3</accession>
<feature type="transmembrane region" description="Helical" evidence="8">
    <location>
        <begin position="110"/>
        <end position="135"/>
    </location>
</feature>
<evidence type="ECO:0000256" key="2">
    <source>
        <dbReference type="ARBA" id="ARBA00022475"/>
    </source>
</evidence>
<keyword evidence="4 8" id="KW-1133">Transmembrane helix</keyword>
<dbReference type="RefSeq" id="WP_027706062.1">
    <property type="nucleotide sequence ID" value="NZ_AP018933.1"/>
</dbReference>
<dbReference type="PANTHER" id="PTHR35529:SF1">
    <property type="entry name" value="MANGANESE EFFLUX PUMP MNTP-RELATED"/>
    <property type="match status" value="1"/>
</dbReference>
<dbReference type="PANTHER" id="PTHR35529">
    <property type="entry name" value="MANGANESE EFFLUX PUMP MNTP-RELATED"/>
    <property type="match status" value="1"/>
</dbReference>
<evidence type="ECO:0000256" key="3">
    <source>
        <dbReference type="ARBA" id="ARBA00022692"/>
    </source>
</evidence>
<keyword evidence="7 8" id="KW-0464">Manganese</keyword>
<evidence type="ECO:0000256" key="5">
    <source>
        <dbReference type="ARBA" id="ARBA00023065"/>
    </source>
</evidence>
<keyword evidence="5 8" id="KW-0406">Ion transport</keyword>
<keyword evidence="6 8" id="KW-0472">Membrane</keyword>
<dbReference type="Pfam" id="PF02659">
    <property type="entry name" value="Mntp"/>
    <property type="match status" value="1"/>
</dbReference>
<evidence type="ECO:0000256" key="4">
    <source>
        <dbReference type="ARBA" id="ARBA00022989"/>
    </source>
</evidence>
<dbReference type="KEGG" id="zpl:ZBT109_0965"/>
<evidence type="ECO:0000256" key="1">
    <source>
        <dbReference type="ARBA" id="ARBA00022448"/>
    </source>
</evidence>
<feature type="transmembrane region" description="Helical" evidence="8">
    <location>
        <begin position="70"/>
        <end position="90"/>
    </location>
</feature>
<dbReference type="InterPro" id="IPR022929">
    <property type="entry name" value="Put_MntP"/>
</dbReference>
<comment type="similarity">
    <text evidence="8">Belongs to the MntP (TC 9.B.29) family.</text>
</comment>
<feature type="signal peptide" evidence="9">
    <location>
        <begin position="1"/>
        <end position="19"/>
    </location>
</feature>
<protein>
    <recommendedName>
        <fullName evidence="8">Putative manganese efflux pump MntP</fullName>
    </recommendedName>
</protein>
<evidence type="ECO:0000256" key="6">
    <source>
        <dbReference type="ARBA" id="ARBA00023136"/>
    </source>
</evidence>
<reference evidence="10 11" key="1">
    <citation type="submission" date="2018-09" db="EMBL/GenBank/DDBJ databases">
        <title>Zymobacter palmae IAM14233 (=T109) whole genome analysis.</title>
        <authorList>
            <person name="Yanase H."/>
        </authorList>
    </citation>
    <scope>NUCLEOTIDE SEQUENCE [LARGE SCALE GENOMIC DNA]</scope>
    <source>
        <strain evidence="10 11">IAM14233</strain>
    </source>
</reference>
<gene>
    <name evidence="8" type="primary">mntP</name>
    <name evidence="10" type="ORF">ZBT109_0965</name>
</gene>
<dbReference type="HAMAP" id="MF_01521">
    <property type="entry name" value="MntP_pump"/>
    <property type="match status" value="1"/>
</dbReference>
<evidence type="ECO:0000256" key="7">
    <source>
        <dbReference type="ARBA" id="ARBA00023211"/>
    </source>
</evidence>
<feature type="transmembrane region" description="Helical" evidence="8">
    <location>
        <begin position="171"/>
        <end position="189"/>
    </location>
</feature>
<organism evidence="10 11">
    <name type="scientific">Zymobacter palmae</name>
    <dbReference type="NCBI Taxonomy" id="33074"/>
    <lineage>
        <taxon>Bacteria</taxon>
        <taxon>Pseudomonadati</taxon>
        <taxon>Pseudomonadota</taxon>
        <taxon>Gammaproteobacteria</taxon>
        <taxon>Oceanospirillales</taxon>
        <taxon>Halomonadaceae</taxon>
        <taxon>Zymobacter group</taxon>
        <taxon>Zymobacter</taxon>
    </lineage>
</organism>
<feature type="transmembrane region" description="Helical" evidence="8">
    <location>
        <begin position="142"/>
        <end position="165"/>
    </location>
</feature>
<feature type="transmembrane region" description="Helical" evidence="8">
    <location>
        <begin position="35"/>
        <end position="58"/>
    </location>
</feature>
<dbReference type="AlphaFoldDB" id="A0A348HDN3"/>
<keyword evidence="2 8" id="KW-1003">Cell membrane</keyword>
<sequence length="192" mass="20060">MSFVALLLVGLAMSADAFAAAIGRGVALRSPSLLQAFKIGLVFASVEVITPLIGWMIGRTALPYISAWDHWVAFLLLLGLGVNMVRQAVFCRNEDEDGADAPVAERSGRFDISLILLAFATSIDALAMGVSLSLLSVSIVEAAAVIGCCTLAMATIGVLLGNFLGRCGGRLVEVLGGVLLIGMGFHILMTHI</sequence>
<dbReference type="OrthoDB" id="9811590at2"/>
<evidence type="ECO:0000313" key="10">
    <source>
        <dbReference type="EMBL" id="BBG29735.1"/>
    </source>
</evidence>
<dbReference type="InterPro" id="IPR003810">
    <property type="entry name" value="Mntp/YtaF"/>
</dbReference>
<dbReference type="GO" id="GO:0005886">
    <property type="term" value="C:plasma membrane"/>
    <property type="evidence" value="ECO:0007669"/>
    <property type="project" value="UniProtKB-SubCell"/>
</dbReference>
<name>A0A348HDN3_9GAMM</name>
<evidence type="ECO:0000256" key="8">
    <source>
        <dbReference type="HAMAP-Rule" id="MF_01521"/>
    </source>
</evidence>
<comment type="subcellular location">
    <subcellularLocation>
        <location evidence="8">Cell membrane</location>
        <topology evidence="8">Multi-pass membrane protein</topology>
    </subcellularLocation>
</comment>
<keyword evidence="9" id="KW-0732">Signal</keyword>
<dbReference type="GO" id="GO:0005384">
    <property type="term" value="F:manganese ion transmembrane transporter activity"/>
    <property type="evidence" value="ECO:0007669"/>
    <property type="project" value="UniProtKB-UniRule"/>
</dbReference>
<feature type="chain" id="PRO_5016948325" description="Putative manganese efflux pump MntP" evidence="9">
    <location>
        <begin position="20"/>
        <end position="192"/>
    </location>
</feature>
<proteinExistence type="inferred from homology"/>
<dbReference type="Proteomes" id="UP000267342">
    <property type="component" value="Chromosome"/>
</dbReference>